<dbReference type="AlphaFoldDB" id="A0AA39JW58"/>
<accession>A0AA39JW58</accession>
<gene>
    <name evidence="3" type="ORF">EV420DRAFT_1483320</name>
</gene>
<evidence type="ECO:0000313" key="4">
    <source>
        <dbReference type="Proteomes" id="UP001175211"/>
    </source>
</evidence>
<dbReference type="Proteomes" id="UP001175211">
    <property type="component" value="Unassembled WGS sequence"/>
</dbReference>
<evidence type="ECO:0000259" key="2">
    <source>
        <dbReference type="Pfam" id="PF09409"/>
    </source>
</evidence>
<feature type="compositionally biased region" description="Basic and acidic residues" evidence="1">
    <location>
        <begin position="191"/>
        <end position="206"/>
    </location>
</feature>
<dbReference type="Gene3D" id="1.20.58.2190">
    <property type="match status" value="1"/>
</dbReference>
<feature type="domain" description="PUB" evidence="2">
    <location>
        <begin position="74"/>
        <end position="130"/>
    </location>
</feature>
<feature type="region of interest" description="Disordered" evidence="1">
    <location>
        <begin position="191"/>
        <end position="254"/>
    </location>
</feature>
<organism evidence="3 4">
    <name type="scientific">Armillaria tabescens</name>
    <name type="common">Ringless honey mushroom</name>
    <name type="synonym">Agaricus tabescens</name>
    <dbReference type="NCBI Taxonomy" id="1929756"/>
    <lineage>
        <taxon>Eukaryota</taxon>
        <taxon>Fungi</taxon>
        <taxon>Dikarya</taxon>
        <taxon>Basidiomycota</taxon>
        <taxon>Agaricomycotina</taxon>
        <taxon>Agaricomycetes</taxon>
        <taxon>Agaricomycetidae</taxon>
        <taxon>Agaricales</taxon>
        <taxon>Marasmiineae</taxon>
        <taxon>Physalacriaceae</taxon>
        <taxon>Desarmillaria</taxon>
    </lineage>
</organism>
<dbReference type="Pfam" id="PF09409">
    <property type="entry name" value="PUB"/>
    <property type="match status" value="1"/>
</dbReference>
<reference evidence="3" key="1">
    <citation type="submission" date="2023-06" db="EMBL/GenBank/DDBJ databases">
        <authorList>
            <consortium name="Lawrence Berkeley National Laboratory"/>
            <person name="Ahrendt S."/>
            <person name="Sahu N."/>
            <person name="Indic B."/>
            <person name="Wong-Bajracharya J."/>
            <person name="Merenyi Z."/>
            <person name="Ke H.-M."/>
            <person name="Monk M."/>
            <person name="Kocsube S."/>
            <person name="Drula E."/>
            <person name="Lipzen A."/>
            <person name="Balint B."/>
            <person name="Henrissat B."/>
            <person name="Andreopoulos B."/>
            <person name="Martin F.M."/>
            <person name="Harder C.B."/>
            <person name="Rigling D."/>
            <person name="Ford K.L."/>
            <person name="Foster G.D."/>
            <person name="Pangilinan J."/>
            <person name="Papanicolaou A."/>
            <person name="Barry K."/>
            <person name="LaButti K."/>
            <person name="Viragh M."/>
            <person name="Koriabine M."/>
            <person name="Yan M."/>
            <person name="Riley R."/>
            <person name="Champramary S."/>
            <person name="Plett K.L."/>
            <person name="Tsai I.J."/>
            <person name="Slot J."/>
            <person name="Sipos G."/>
            <person name="Plett J."/>
            <person name="Nagy L.G."/>
            <person name="Grigoriev I.V."/>
        </authorList>
    </citation>
    <scope>NUCLEOTIDE SEQUENCE</scope>
    <source>
        <strain evidence="3">CCBAS 213</strain>
    </source>
</reference>
<sequence length="322" mass="37120">MSKVNLQLRDAVLQAACRRSEGQNQLSSLVTRDDPGFTDFDKGYKMRTEVRRMIDVGILGMVNDHEASKEGVASLKTLLKLANNIIVHPEEEKFRRFKINNPRIKKEIMDPKGVLEFAIKMGFRQEKVIELETYRIFMPKYHDDLVLCASLLEKAIDREHLRVDERLKLARENEEKEEHWTIAMKRFGDDRKRKEEADKRERDARQRSNVATAESGSNEEQETESTVNCLPIENITLSGNQDDEKSKRNNGEEVEQAVRAVPTAYIKAFGFESRRYMKGNIPFDCAQSTAKTPIVKRYDPMYELGGPILDESVVFDANMVEQ</sequence>
<dbReference type="PANTHER" id="PTHR23153:SF38">
    <property type="entry name" value="UBX DOMAIN-CONTAINING PROTEIN 6"/>
    <property type="match status" value="1"/>
</dbReference>
<dbReference type="PANTHER" id="PTHR23153">
    <property type="entry name" value="UBX-RELATED"/>
    <property type="match status" value="1"/>
</dbReference>
<comment type="caution">
    <text evidence="3">The sequence shown here is derived from an EMBL/GenBank/DDBJ whole genome shotgun (WGS) entry which is preliminary data.</text>
</comment>
<evidence type="ECO:0000256" key="1">
    <source>
        <dbReference type="SAM" id="MobiDB-lite"/>
    </source>
</evidence>
<dbReference type="SUPFAM" id="SSF143503">
    <property type="entry name" value="PUG domain-like"/>
    <property type="match status" value="1"/>
</dbReference>
<keyword evidence="4" id="KW-1185">Reference proteome</keyword>
<dbReference type="EMBL" id="JAUEPS010000040">
    <property type="protein sequence ID" value="KAK0448901.1"/>
    <property type="molecule type" value="Genomic_DNA"/>
</dbReference>
<dbReference type="CDD" id="cd09212">
    <property type="entry name" value="PUB"/>
    <property type="match status" value="1"/>
</dbReference>
<proteinExistence type="predicted"/>
<name>A0AA39JW58_ARMTA</name>
<evidence type="ECO:0000313" key="3">
    <source>
        <dbReference type="EMBL" id="KAK0448901.1"/>
    </source>
</evidence>
<feature type="compositionally biased region" description="Basic and acidic residues" evidence="1">
    <location>
        <begin position="242"/>
        <end position="251"/>
    </location>
</feature>
<dbReference type="GeneID" id="85353516"/>
<dbReference type="RefSeq" id="XP_060326616.1">
    <property type="nucleotide sequence ID" value="XM_060469968.1"/>
</dbReference>
<dbReference type="InterPro" id="IPR036339">
    <property type="entry name" value="PUB-like_dom_sf"/>
</dbReference>
<dbReference type="SMART" id="SM00580">
    <property type="entry name" value="PUG"/>
    <property type="match status" value="1"/>
</dbReference>
<dbReference type="InterPro" id="IPR018997">
    <property type="entry name" value="PUB_domain"/>
</dbReference>
<protein>
    <recommendedName>
        <fullName evidence="2">PUB domain-containing protein</fullName>
    </recommendedName>
</protein>
<feature type="compositionally biased region" description="Polar residues" evidence="1">
    <location>
        <begin position="207"/>
        <end position="216"/>
    </location>
</feature>
<dbReference type="GO" id="GO:0005737">
    <property type="term" value="C:cytoplasm"/>
    <property type="evidence" value="ECO:0007669"/>
    <property type="project" value="TreeGrafter"/>
</dbReference>